<evidence type="ECO:0000313" key="2">
    <source>
        <dbReference type="Proteomes" id="UP001567538"/>
    </source>
</evidence>
<organism evidence="1 2">
    <name type="scientific">Salvia divinorum</name>
    <name type="common">Maria pastora</name>
    <name type="synonym">Diviner's sage</name>
    <dbReference type="NCBI Taxonomy" id="28513"/>
    <lineage>
        <taxon>Eukaryota</taxon>
        <taxon>Viridiplantae</taxon>
        <taxon>Streptophyta</taxon>
        <taxon>Embryophyta</taxon>
        <taxon>Tracheophyta</taxon>
        <taxon>Spermatophyta</taxon>
        <taxon>Magnoliopsida</taxon>
        <taxon>eudicotyledons</taxon>
        <taxon>Gunneridae</taxon>
        <taxon>Pentapetalae</taxon>
        <taxon>asterids</taxon>
        <taxon>lamiids</taxon>
        <taxon>Lamiales</taxon>
        <taxon>Lamiaceae</taxon>
        <taxon>Nepetoideae</taxon>
        <taxon>Mentheae</taxon>
        <taxon>Salviinae</taxon>
        <taxon>Salvia</taxon>
        <taxon>Salvia subgen. Calosphace</taxon>
    </lineage>
</organism>
<dbReference type="AlphaFoldDB" id="A0ABD1GWM6"/>
<protein>
    <submittedName>
        <fullName evidence="1">Uncharacterized protein</fullName>
    </submittedName>
</protein>
<sequence>MLVFNAKSGAKSSECEIFSGFAKLLFPTQKQPPKFRSRFKNLHKNAINFLSSLFTHTKFLLFSLIPQLELKLY</sequence>
<keyword evidence="2" id="KW-1185">Reference proteome</keyword>
<evidence type="ECO:0000313" key="1">
    <source>
        <dbReference type="EMBL" id="KAL1547181.1"/>
    </source>
</evidence>
<reference evidence="1 2" key="1">
    <citation type="submission" date="2024-06" db="EMBL/GenBank/DDBJ databases">
        <title>A chromosome level genome sequence of Diviner's sage (Salvia divinorum).</title>
        <authorList>
            <person name="Ford S.A."/>
            <person name="Ro D.-K."/>
            <person name="Ness R.W."/>
            <person name="Phillips M.A."/>
        </authorList>
    </citation>
    <scope>NUCLEOTIDE SEQUENCE [LARGE SCALE GENOMIC DNA]</scope>
    <source>
        <strain evidence="1">SAF-2024a</strain>
        <tissue evidence="1">Leaf</tissue>
    </source>
</reference>
<proteinExistence type="predicted"/>
<comment type="caution">
    <text evidence="1">The sequence shown here is derived from an EMBL/GenBank/DDBJ whole genome shotgun (WGS) entry which is preliminary data.</text>
</comment>
<gene>
    <name evidence="1" type="ORF">AAHA92_23687</name>
</gene>
<dbReference type="Proteomes" id="UP001567538">
    <property type="component" value="Unassembled WGS sequence"/>
</dbReference>
<name>A0ABD1GWM6_SALDI</name>
<dbReference type="EMBL" id="JBEAFC010000008">
    <property type="protein sequence ID" value="KAL1547181.1"/>
    <property type="molecule type" value="Genomic_DNA"/>
</dbReference>
<accession>A0ABD1GWM6</accession>